<dbReference type="SUPFAM" id="SSF54862">
    <property type="entry name" value="4Fe-4S ferredoxins"/>
    <property type="match status" value="1"/>
</dbReference>
<proteinExistence type="predicted"/>
<keyword evidence="3" id="KW-1185">Reference proteome</keyword>
<dbReference type="InterPro" id="IPR017896">
    <property type="entry name" value="4Fe4S_Fe-S-bd"/>
</dbReference>
<protein>
    <submittedName>
        <fullName evidence="2">Ferredoxin</fullName>
    </submittedName>
</protein>
<gene>
    <name evidence="2" type="ORF">J3R73_004297</name>
</gene>
<reference evidence="2 3" key="1">
    <citation type="submission" date="2023-07" db="EMBL/GenBank/DDBJ databases">
        <title>Genomic Encyclopedia of Type Strains, Phase IV (KMG-IV): sequencing the most valuable type-strain genomes for metagenomic binning, comparative biology and taxonomic classification.</title>
        <authorList>
            <person name="Goeker M."/>
        </authorList>
    </citation>
    <scope>NUCLEOTIDE SEQUENCE [LARGE SCALE GENOMIC DNA]</scope>
    <source>
        <strain evidence="2 3">DSM 5896</strain>
    </source>
</reference>
<feature type="domain" description="4Fe-4S ferredoxin-type" evidence="1">
    <location>
        <begin position="138"/>
        <end position="170"/>
    </location>
</feature>
<dbReference type="RefSeq" id="WP_307431652.1">
    <property type="nucleotide sequence ID" value="NZ_JAUSVK010000001.1"/>
</dbReference>
<comment type="caution">
    <text evidence="2">The sequence shown here is derived from an EMBL/GenBank/DDBJ whole genome shotgun (WGS) entry which is preliminary data.</text>
</comment>
<accession>A0ABU0FIT6</accession>
<sequence>MSIADELDAAAQAAGLSLRGIFHPVAADGVPDAAVQTLVMLGWIGGAQWHAFAASPEAGDGQPHPLDRWSRRVIDALAEAFGAVSFYPFGGPPYLPFQRWAQRGDNVYPSPLGIFIHPVHGLWHSYRGALGFPARLDLPPRGTGASPCQTCEGRPCLSACPVGAFTTGGYDVDRCAAHVKSDAGEPCRMGGCLARRACPVGAERRYGTDGASFYMAAFVAAR</sequence>
<dbReference type="PROSITE" id="PS51379">
    <property type="entry name" value="4FE4S_FER_2"/>
    <property type="match status" value="1"/>
</dbReference>
<name>A0ABU0FIT6_9HYPH</name>
<dbReference type="EMBL" id="JAUSVK010000001">
    <property type="protein sequence ID" value="MDQ0394505.1"/>
    <property type="molecule type" value="Genomic_DNA"/>
</dbReference>
<evidence type="ECO:0000313" key="3">
    <source>
        <dbReference type="Proteomes" id="UP001237448"/>
    </source>
</evidence>
<evidence type="ECO:0000259" key="1">
    <source>
        <dbReference type="PROSITE" id="PS51379"/>
    </source>
</evidence>
<organism evidence="2 3">
    <name type="scientific">Labrys monachus</name>
    <dbReference type="NCBI Taxonomy" id="217067"/>
    <lineage>
        <taxon>Bacteria</taxon>
        <taxon>Pseudomonadati</taxon>
        <taxon>Pseudomonadota</taxon>
        <taxon>Alphaproteobacteria</taxon>
        <taxon>Hyphomicrobiales</taxon>
        <taxon>Xanthobacteraceae</taxon>
        <taxon>Labrys</taxon>
    </lineage>
</organism>
<dbReference type="Proteomes" id="UP001237448">
    <property type="component" value="Unassembled WGS sequence"/>
</dbReference>
<evidence type="ECO:0000313" key="2">
    <source>
        <dbReference type="EMBL" id="MDQ0394505.1"/>
    </source>
</evidence>